<feature type="domain" description="HTH araC/xylS-type" evidence="4">
    <location>
        <begin position="165"/>
        <end position="266"/>
    </location>
</feature>
<dbReference type="Pfam" id="PF12833">
    <property type="entry name" value="HTH_18"/>
    <property type="match status" value="1"/>
</dbReference>
<dbReference type="PROSITE" id="PS01124">
    <property type="entry name" value="HTH_ARAC_FAMILY_2"/>
    <property type="match status" value="1"/>
</dbReference>
<dbReference type="Proteomes" id="UP000183410">
    <property type="component" value="Unassembled WGS sequence"/>
</dbReference>
<dbReference type="Gene3D" id="1.10.10.60">
    <property type="entry name" value="Homeodomain-like"/>
    <property type="match status" value="1"/>
</dbReference>
<dbReference type="Pfam" id="PF20240">
    <property type="entry name" value="DUF6597"/>
    <property type="match status" value="1"/>
</dbReference>
<organism evidence="5 6">
    <name type="scientific">Paenibacillus algorifonticola</name>
    <dbReference type="NCBI Taxonomy" id="684063"/>
    <lineage>
        <taxon>Bacteria</taxon>
        <taxon>Bacillati</taxon>
        <taxon>Bacillota</taxon>
        <taxon>Bacilli</taxon>
        <taxon>Bacillales</taxon>
        <taxon>Paenibacillaceae</taxon>
        <taxon>Paenibacillus</taxon>
    </lineage>
</organism>
<dbReference type="InterPro" id="IPR050204">
    <property type="entry name" value="AraC_XylS_family_regulators"/>
</dbReference>
<proteinExistence type="predicted"/>
<evidence type="ECO:0000256" key="1">
    <source>
        <dbReference type="ARBA" id="ARBA00023015"/>
    </source>
</evidence>
<dbReference type="PANTHER" id="PTHR46796">
    <property type="entry name" value="HTH-TYPE TRANSCRIPTIONAL ACTIVATOR RHAS-RELATED"/>
    <property type="match status" value="1"/>
</dbReference>
<keyword evidence="2 5" id="KW-0238">DNA-binding</keyword>
<name>A0A1I2D5Q3_9BACL</name>
<keyword evidence="1" id="KW-0805">Transcription regulation</keyword>
<dbReference type="EMBL" id="FONN01000006">
    <property type="protein sequence ID" value="SFE75821.1"/>
    <property type="molecule type" value="Genomic_DNA"/>
</dbReference>
<evidence type="ECO:0000313" key="6">
    <source>
        <dbReference type="Proteomes" id="UP000183410"/>
    </source>
</evidence>
<reference evidence="6" key="1">
    <citation type="submission" date="2016-10" db="EMBL/GenBank/DDBJ databases">
        <authorList>
            <person name="Varghese N."/>
            <person name="Submissions S."/>
        </authorList>
    </citation>
    <scope>NUCLEOTIDE SEQUENCE [LARGE SCALE GENOMIC DNA]</scope>
    <source>
        <strain evidence="6">CGMCC 1.10223</strain>
    </source>
</reference>
<dbReference type="SUPFAM" id="SSF46689">
    <property type="entry name" value="Homeodomain-like"/>
    <property type="match status" value="1"/>
</dbReference>
<sequence length="271" mass="30996">MMSASMQRPSMGLLHLQEGEKNFQLTRYAPSEDIAFFVKHFWIVSWDLSEQKQYLQEVVPNPCVNLIVQQGRSGIFGAAKQKYSYLVEGKGCVFGAKFRPGGFYPFMQQPVSALADRPLDIRDIFDVDGPAMEELLLSQEGEAAMIELAERFIKPKLPVQDESVTLINQMVDWIMAQRDVTKVDQLCAAFHINKRTLQRLFDQYVGVTPKWVIQLYRLQNAAETLDRSPSHDWTQLSLELGYHDQSHFIKDFKAVIGVTPEQYASNSNRKS</sequence>
<dbReference type="InterPro" id="IPR018060">
    <property type="entry name" value="HTH_AraC"/>
</dbReference>
<evidence type="ECO:0000313" key="5">
    <source>
        <dbReference type="EMBL" id="SFE75821.1"/>
    </source>
</evidence>
<evidence type="ECO:0000256" key="3">
    <source>
        <dbReference type="ARBA" id="ARBA00023163"/>
    </source>
</evidence>
<keyword evidence="6" id="KW-1185">Reference proteome</keyword>
<keyword evidence="3" id="KW-0804">Transcription</keyword>
<protein>
    <submittedName>
        <fullName evidence="5">AraC-type DNA-binding protein</fullName>
    </submittedName>
</protein>
<evidence type="ECO:0000259" key="4">
    <source>
        <dbReference type="PROSITE" id="PS01124"/>
    </source>
</evidence>
<dbReference type="InterPro" id="IPR009057">
    <property type="entry name" value="Homeodomain-like_sf"/>
</dbReference>
<dbReference type="InterPro" id="IPR046532">
    <property type="entry name" value="DUF6597"/>
</dbReference>
<evidence type="ECO:0000256" key="2">
    <source>
        <dbReference type="ARBA" id="ARBA00023125"/>
    </source>
</evidence>
<dbReference type="SMART" id="SM00342">
    <property type="entry name" value="HTH_ARAC"/>
    <property type="match status" value="1"/>
</dbReference>
<dbReference type="GO" id="GO:0003700">
    <property type="term" value="F:DNA-binding transcription factor activity"/>
    <property type="evidence" value="ECO:0007669"/>
    <property type="project" value="InterPro"/>
</dbReference>
<gene>
    <name evidence="5" type="ORF">SAMN04487969_106127</name>
</gene>
<dbReference type="GO" id="GO:0043565">
    <property type="term" value="F:sequence-specific DNA binding"/>
    <property type="evidence" value="ECO:0007669"/>
    <property type="project" value="InterPro"/>
</dbReference>
<accession>A0A1I2D5Q3</accession>
<dbReference type="AlphaFoldDB" id="A0A1I2D5Q3"/>